<feature type="transmembrane region" description="Helical" evidence="2">
    <location>
        <begin position="95"/>
        <end position="117"/>
    </location>
</feature>
<dbReference type="EMBL" id="JACBKZ010000003">
    <property type="protein sequence ID" value="KAF5955615.1"/>
    <property type="molecule type" value="Genomic_DNA"/>
</dbReference>
<evidence type="ECO:0000256" key="2">
    <source>
        <dbReference type="SAM" id="Phobius"/>
    </source>
</evidence>
<keyword evidence="2" id="KW-0812">Transmembrane</keyword>
<organism evidence="4 5">
    <name type="scientific">Camellia sinensis</name>
    <name type="common">Tea plant</name>
    <name type="synonym">Thea sinensis</name>
    <dbReference type="NCBI Taxonomy" id="4442"/>
    <lineage>
        <taxon>Eukaryota</taxon>
        <taxon>Viridiplantae</taxon>
        <taxon>Streptophyta</taxon>
        <taxon>Embryophyta</taxon>
        <taxon>Tracheophyta</taxon>
        <taxon>Spermatophyta</taxon>
        <taxon>Magnoliopsida</taxon>
        <taxon>eudicotyledons</taxon>
        <taxon>Gunneridae</taxon>
        <taxon>Pentapetalae</taxon>
        <taxon>asterids</taxon>
        <taxon>Ericales</taxon>
        <taxon>Theaceae</taxon>
        <taxon>Camellia</taxon>
    </lineage>
</organism>
<sequence length="285" mass="33179">MFNDKSANVIVVAFRGTSPLDADAWITDINLEWYTLQGTGNTHRDFMKALGLKSPDWPKPDNVTDTHYLAQQPAYYEITKRLRDQLLLDPEGETMFIVTGHSLGGALAILFVGLLAYHDDTLLMKRLEGVYTFGQPGVGDMEFTESMNRKIKEHGLKYLRYVYCNDIVPRLHFDNRTFRSRHFGRCLHLNSCHRGWIVKEEPNKNYFPWKWLVPEFFNSYWELIRGFTIHYRRGKEYKEGWFLILLRLLGLVFPGLSAHSPQDYVKVTQLGMLPSNLQNIIRQAS</sequence>
<dbReference type="Pfam" id="PF01764">
    <property type="entry name" value="Lipase_3"/>
    <property type="match status" value="1"/>
</dbReference>
<dbReference type="InterPro" id="IPR002921">
    <property type="entry name" value="Fungal_lipase-type"/>
</dbReference>
<keyword evidence="2" id="KW-0472">Membrane</keyword>
<dbReference type="InterPro" id="IPR044819">
    <property type="entry name" value="OBL-like"/>
</dbReference>
<evidence type="ECO:0000256" key="1">
    <source>
        <dbReference type="ARBA" id="ARBA00022801"/>
    </source>
</evidence>
<feature type="domain" description="Fungal lipase-type" evidence="3">
    <location>
        <begin position="11"/>
        <end position="173"/>
    </location>
</feature>
<dbReference type="AlphaFoldDB" id="A0A7J7HSW7"/>
<comment type="caution">
    <text evidence="4">The sequence shown here is derived from an EMBL/GenBank/DDBJ whole genome shotgun (WGS) entry which is preliminary data.</text>
</comment>
<protein>
    <recommendedName>
        <fullName evidence="3">Fungal lipase-type domain-containing protein</fullName>
    </recommendedName>
</protein>
<dbReference type="SUPFAM" id="SSF53474">
    <property type="entry name" value="alpha/beta-Hydrolases"/>
    <property type="match status" value="1"/>
</dbReference>
<gene>
    <name evidence="4" type="ORF">HYC85_008471</name>
</gene>
<name>A0A7J7HSW7_CAMSI</name>
<dbReference type="InterPro" id="IPR029058">
    <property type="entry name" value="AB_hydrolase_fold"/>
</dbReference>
<keyword evidence="2" id="KW-1133">Transmembrane helix</keyword>
<dbReference type="GO" id="GO:0004806">
    <property type="term" value="F:triacylglycerol lipase activity"/>
    <property type="evidence" value="ECO:0007669"/>
    <property type="project" value="InterPro"/>
</dbReference>
<reference evidence="4 5" key="2">
    <citation type="submission" date="2020-07" db="EMBL/GenBank/DDBJ databases">
        <title>Genome assembly of wild tea tree DASZ reveals pedigree and selection history of tea varieties.</title>
        <authorList>
            <person name="Zhang W."/>
        </authorList>
    </citation>
    <scope>NUCLEOTIDE SEQUENCE [LARGE SCALE GENOMIC DNA]</scope>
    <source>
        <strain evidence="5">cv. G240</strain>
        <tissue evidence="4">Leaf</tissue>
    </source>
</reference>
<evidence type="ECO:0000313" key="5">
    <source>
        <dbReference type="Proteomes" id="UP000593564"/>
    </source>
</evidence>
<evidence type="ECO:0000313" key="4">
    <source>
        <dbReference type="EMBL" id="KAF5955615.1"/>
    </source>
</evidence>
<evidence type="ECO:0000259" key="3">
    <source>
        <dbReference type="Pfam" id="PF01764"/>
    </source>
</evidence>
<reference evidence="5" key="1">
    <citation type="journal article" date="2020" name="Nat. Commun.">
        <title>Genome assembly of wild tea tree DASZ reveals pedigree and selection history of tea varieties.</title>
        <authorList>
            <person name="Zhang W."/>
            <person name="Zhang Y."/>
            <person name="Qiu H."/>
            <person name="Guo Y."/>
            <person name="Wan H."/>
            <person name="Zhang X."/>
            <person name="Scossa F."/>
            <person name="Alseekh S."/>
            <person name="Zhang Q."/>
            <person name="Wang P."/>
            <person name="Xu L."/>
            <person name="Schmidt M.H."/>
            <person name="Jia X."/>
            <person name="Li D."/>
            <person name="Zhu A."/>
            <person name="Guo F."/>
            <person name="Chen W."/>
            <person name="Ni D."/>
            <person name="Usadel B."/>
            <person name="Fernie A.R."/>
            <person name="Wen W."/>
        </authorList>
    </citation>
    <scope>NUCLEOTIDE SEQUENCE [LARGE SCALE GENOMIC DNA]</scope>
    <source>
        <strain evidence="5">cv. G240</strain>
    </source>
</reference>
<feature type="transmembrane region" description="Helical" evidence="2">
    <location>
        <begin position="240"/>
        <end position="258"/>
    </location>
</feature>
<keyword evidence="1" id="KW-0378">Hydrolase</keyword>
<dbReference type="PANTHER" id="PTHR46086:SF3">
    <property type="entry name" value="TRIACYLGLYCEROL LIPASE OBL1"/>
    <property type="match status" value="1"/>
</dbReference>
<dbReference type="PANTHER" id="PTHR46086">
    <property type="entry name" value="ALPHA/BETA-HYDROLASES SUPERFAMILY PROTEIN"/>
    <property type="match status" value="1"/>
</dbReference>
<dbReference type="CDD" id="cd00519">
    <property type="entry name" value="Lipase_3"/>
    <property type="match status" value="1"/>
</dbReference>
<dbReference type="Gene3D" id="3.40.50.1820">
    <property type="entry name" value="alpha/beta hydrolase"/>
    <property type="match status" value="1"/>
</dbReference>
<keyword evidence="5" id="KW-1185">Reference proteome</keyword>
<dbReference type="GO" id="GO:0006629">
    <property type="term" value="P:lipid metabolic process"/>
    <property type="evidence" value="ECO:0007669"/>
    <property type="project" value="InterPro"/>
</dbReference>
<proteinExistence type="predicted"/>
<dbReference type="Proteomes" id="UP000593564">
    <property type="component" value="Unassembled WGS sequence"/>
</dbReference>
<accession>A0A7J7HSW7</accession>